<dbReference type="Proteomes" id="UP000606786">
    <property type="component" value="Unassembled WGS sequence"/>
</dbReference>
<keyword evidence="2" id="KW-1185">Reference proteome</keyword>
<name>A0A811VJQ8_CERCA</name>
<organism evidence="1 2">
    <name type="scientific">Ceratitis capitata</name>
    <name type="common">Mediterranean fruit fly</name>
    <name type="synonym">Tephritis capitata</name>
    <dbReference type="NCBI Taxonomy" id="7213"/>
    <lineage>
        <taxon>Eukaryota</taxon>
        <taxon>Metazoa</taxon>
        <taxon>Ecdysozoa</taxon>
        <taxon>Arthropoda</taxon>
        <taxon>Hexapoda</taxon>
        <taxon>Insecta</taxon>
        <taxon>Pterygota</taxon>
        <taxon>Neoptera</taxon>
        <taxon>Endopterygota</taxon>
        <taxon>Diptera</taxon>
        <taxon>Brachycera</taxon>
        <taxon>Muscomorpha</taxon>
        <taxon>Tephritoidea</taxon>
        <taxon>Tephritidae</taxon>
        <taxon>Ceratitis</taxon>
        <taxon>Ceratitis</taxon>
    </lineage>
</organism>
<comment type="caution">
    <text evidence="1">The sequence shown here is derived from an EMBL/GenBank/DDBJ whole genome shotgun (WGS) entry which is preliminary data.</text>
</comment>
<evidence type="ECO:0000313" key="2">
    <source>
        <dbReference type="Proteomes" id="UP000606786"/>
    </source>
</evidence>
<dbReference type="AlphaFoldDB" id="A0A811VJQ8"/>
<dbReference type="EMBL" id="CAJHJT010000071">
    <property type="protein sequence ID" value="CAD7015520.1"/>
    <property type="molecule type" value="Genomic_DNA"/>
</dbReference>
<proteinExistence type="predicted"/>
<reference evidence="1" key="1">
    <citation type="submission" date="2020-11" db="EMBL/GenBank/DDBJ databases">
        <authorList>
            <person name="Whitehead M."/>
        </authorList>
    </citation>
    <scope>NUCLEOTIDE SEQUENCE</scope>
    <source>
        <strain evidence="1">EGII</strain>
    </source>
</reference>
<sequence length="59" mass="6739">MSTVLDNIVDLVIIIELVEFTYDGIWSYCQSAFLTLEEPFTELTLLIINNSQDKSIAVR</sequence>
<accession>A0A811VJQ8</accession>
<gene>
    <name evidence="1" type="ORF">CCAP1982_LOCUS23459</name>
</gene>
<protein>
    <submittedName>
        <fullName evidence="1">(Mediterranean fruit fly) hypothetical protein</fullName>
    </submittedName>
</protein>
<evidence type="ECO:0000313" key="1">
    <source>
        <dbReference type="EMBL" id="CAD7015520.1"/>
    </source>
</evidence>